<keyword evidence="1" id="KW-1133">Transmembrane helix</keyword>
<dbReference type="AlphaFoldDB" id="U3GKD9"/>
<feature type="transmembrane region" description="Helical" evidence="1">
    <location>
        <begin position="62"/>
        <end position="83"/>
    </location>
</feature>
<dbReference type="Gene3D" id="3.30.300.130">
    <property type="entry name" value="Fe-S cluster assembly (FSCA)"/>
    <property type="match status" value="1"/>
</dbReference>
<dbReference type="eggNOG" id="arCOG01845">
    <property type="taxonomic scope" value="Archaea"/>
</dbReference>
<keyword evidence="1" id="KW-0812">Transmembrane</keyword>
<dbReference type="Proteomes" id="UP000010469">
    <property type="component" value="Chromosome"/>
</dbReference>
<dbReference type="STRING" id="1056495.Calag_0037"/>
<organism evidence="3 4">
    <name type="scientific">Caldisphaera lagunensis (strain DSM 15908 / JCM 11604 / ANMR 0165 / IC-154)</name>
    <dbReference type="NCBI Taxonomy" id="1056495"/>
    <lineage>
        <taxon>Archaea</taxon>
        <taxon>Thermoproteota</taxon>
        <taxon>Thermoprotei</taxon>
        <taxon>Acidilobales</taxon>
        <taxon>Caldisphaeraceae</taxon>
        <taxon>Caldisphaera</taxon>
    </lineage>
</organism>
<gene>
    <name evidence="3" type="ordered locus">Calag_0037</name>
</gene>
<dbReference type="InterPro" id="IPR052339">
    <property type="entry name" value="Fe-S_Maturation_MIP18"/>
</dbReference>
<evidence type="ECO:0000259" key="2">
    <source>
        <dbReference type="Pfam" id="PF01883"/>
    </source>
</evidence>
<dbReference type="HOGENOM" id="CLU_091588_2_2_2"/>
<evidence type="ECO:0000313" key="4">
    <source>
        <dbReference type="Proteomes" id="UP000010469"/>
    </source>
</evidence>
<reference evidence="4" key="1">
    <citation type="submission" date="2012-03" db="EMBL/GenBank/DDBJ databases">
        <title>Complete genome of Caldisphaera lagunensis DSM 15908.</title>
        <authorList>
            <person name="Lucas S."/>
            <person name="Copeland A."/>
            <person name="Lapidus A."/>
            <person name="Glavina del Rio T."/>
            <person name="Dalin E."/>
            <person name="Tice H."/>
            <person name="Bruce D."/>
            <person name="Goodwin L."/>
            <person name="Pitluck S."/>
            <person name="Peters L."/>
            <person name="Mikhailova N."/>
            <person name="Teshima H."/>
            <person name="Kyrpides N."/>
            <person name="Mavromatis K."/>
            <person name="Ivanova N."/>
            <person name="Brettin T."/>
            <person name="Detter J.C."/>
            <person name="Han C."/>
            <person name="Larimer F."/>
            <person name="Land M."/>
            <person name="Hauser L."/>
            <person name="Markowitz V."/>
            <person name="Cheng J.-F."/>
            <person name="Hugenholtz P."/>
            <person name="Woyke T."/>
            <person name="Wu D."/>
            <person name="Spring S."/>
            <person name="Schroeder M."/>
            <person name="Brambilla E."/>
            <person name="Klenk H.-P."/>
            <person name="Eisen J.A."/>
        </authorList>
    </citation>
    <scope>NUCLEOTIDE SEQUENCE [LARGE SCALE GENOMIC DNA]</scope>
    <source>
        <strain evidence="4">DSM 15908 / JCM 11604 / IC-154</strain>
    </source>
</reference>
<name>U3GKD9_CALLD</name>
<protein>
    <submittedName>
        <fullName evidence="3">Putative metal-sulfur cluster biosynthetic enzyme</fullName>
    </submittedName>
</protein>
<dbReference type="FunCoup" id="U3GKD9">
    <property type="interactions" value="2"/>
</dbReference>
<accession>U3GKD9</accession>
<sequence length="146" mass="16687">MSEQIKESKRPPNLEVSGDNELIRKVEDALKEVYDPEIPVNVYDLGLVYQIEAKYVNNKPKVMIVMTLTAIGCPVTGSILAYVEEAIKDRIPDIDDNIDIEVTFEPPWNPDMVSEEGRELLKEVYGYDVVEEWKKNMQNVQQGLQS</sequence>
<dbReference type="OrthoDB" id="371709at2157"/>
<dbReference type="PANTHER" id="PTHR42831:SF1">
    <property type="entry name" value="FE-S PROTEIN MATURATION AUXILIARY FACTOR YITW"/>
    <property type="match status" value="1"/>
</dbReference>
<evidence type="ECO:0000313" key="3">
    <source>
        <dbReference type="EMBL" id="AFZ69830.1"/>
    </source>
</evidence>
<dbReference type="InterPro" id="IPR034904">
    <property type="entry name" value="FSCA_dom_sf"/>
</dbReference>
<feature type="domain" description="MIP18 family-like" evidence="2">
    <location>
        <begin position="25"/>
        <end position="95"/>
    </location>
</feature>
<evidence type="ECO:0000256" key="1">
    <source>
        <dbReference type="SAM" id="Phobius"/>
    </source>
</evidence>
<dbReference type="SUPFAM" id="SSF117916">
    <property type="entry name" value="Fe-S cluster assembly (FSCA) domain-like"/>
    <property type="match status" value="1"/>
</dbReference>
<dbReference type="InParanoid" id="U3GKD9"/>
<dbReference type="GeneID" id="14211297"/>
<keyword evidence="1" id="KW-0472">Membrane</keyword>
<dbReference type="RefSeq" id="WP_015231728.1">
    <property type="nucleotide sequence ID" value="NC_019791.1"/>
</dbReference>
<dbReference type="InterPro" id="IPR002744">
    <property type="entry name" value="MIP18-like"/>
</dbReference>
<dbReference type="Pfam" id="PF01883">
    <property type="entry name" value="FeS_assembly_P"/>
    <property type="match status" value="1"/>
</dbReference>
<dbReference type="EMBL" id="CP003378">
    <property type="protein sequence ID" value="AFZ69830.1"/>
    <property type="molecule type" value="Genomic_DNA"/>
</dbReference>
<keyword evidence="4" id="KW-1185">Reference proteome</keyword>
<dbReference type="PANTHER" id="PTHR42831">
    <property type="entry name" value="FE-S PROTEIN MATURATION AUXILIARY FACTOR YITW"/>
    <property type="match status" value="1"/>
</dbReference>
<proteinExistence type="predicted"/>
<dbReference type="KEGG" id="clg:Calag_0037"/>